<dbReference type="AlphaFoldDB" id="A0ABC8TNF6"/>
<organism evidence="1 2">
    <name type="scientific">Ilex paraguariensis</name>
    <name type="common">yerba mate</name>
    <dbReference type="NCBI Taxonomy" id="185542"/>
    <lineage>
        <taxon>Eukaryota</taxon>
        <taxon>Viridiplantae</taxon>
        <taxon>Streptophyta</taxon>
        <taxon>Embryophyta</taxon>
        <taxon>Tracheophyta</taxon>
        <taxon>Spermatophyta</taxon>
        <taxon>Magnoliopsida</taxon>
        <taxon>eudicotyledons</taxon>
        <taxon>Gunneridae</taxon>
        <taxon>Pentapetalae</taxon>
        <taxon>asterids</taxon>
        <taxon>campanulids</taxon>
        <taxon>Aquifoliales</taxon>
        <taxon>Aquifoliaceae</taxon>
        <taxon>Ilex</taxon>
    </lineage>
</organism>
<name>A0ABC8TNF6_9AQUA</name>
<gene>
    <name evidence="1" type="ORF">ILEXP_LOCUS40522</name>
</gene>
<evidence type="ECO:0000313" key="2">
    <source>
        <dbReference type="Proteomes" id="UP001642360"/>
    </source>
</evidence>
<comment type="caution">
    <text evidence="1">The sequence shown here is derived from an EMBL/GenBank/DDBJ whole genome shotgun (WGS) entry which is preliminary data.</text>
</comment>
<proteinExistence type="predicted"/>
<reference evidence="1 2" key="1">
    <citation type="submission" date="2024-02" db="EMBL/GenBank/DDBJ databases">
        <authorList>
            <person name="Vignale AGUSTIN F."/>
            <person name="Sosa J E."/>
            <person name="Modenutti C."/>
        </authorList>
    </citation>
    <scope>NUCLEOTIDE SEQUENCE [LARGE SCALE GENOMIC DNA]</scope>
</reference>
<dbReference type="EMBL" id="CAUOFW020005625">
    <property type="protein sequence ID" value="CAK9170993.1"/>
    <property type="molecule type" value="Genomic_DNA"/>
</dbReference>
<protein>
    <submittedName>
        <fullName evidence="1">Uncharacterized protein</fullName>
    </submittedName>
</protein>
<feature type="non-terminal residue" evidence="1">
    <location>
        <position position="1"/>
    </location>
</feature>
<keyword evidence="2" id="KW-1185">Reference proteome</keyword>
<evidence type="ECO:0000313" key="1">
    <source>
        <dbReference type="EMBL" id="CAK9170993.1"/>
    </source>
</evidence>
<sequence length="107" mass="12327">EVHQKRKNPTSKSQRPIFQALITPLKWVRDEFIRHGSYSTINLVIPISQSPQIPPLMVVNSCDVSHSTLLMNKNMILDELQDCPEIIRCFGDSFTFEKGQKLYNVLL</sequence>
<feature type="non-terminal residue" evidence="1">
    <location>
        <position position="107"/>
    </location>
</feature>
<dbReference type="Proteomes" id="UP001642360">
    <property type="component" value="Unassembled WGS sequence"/>
</dbReference>
<accession>A0ABC8TNF6</accession>